<dbReference type="EMBL" id="CACRXK020000906">
    <property type="protein sequence ID" value="CAB3985710.1"/>
    <property type="molecule type" value="Genomic_DNA"/>
</dbReference>
<name>A0A7D9DIM6_PARCT</name>
<organism evidence="1 2">
    <name type="scientific">Paramuricea clavata</name>
    <name type="common">Red gorgonian</name>
    <name type="synonym">Violescent sea-whip</name>
    <dbReference type="NCBI Taxonomy" id="317549"/>
    <lineage>
        <taxon>Eukaryota</taxon>
        <taxon>Metazoa</taxon>
        <taxon>Cnidaria</taxon>
        <taxon>Anthozoa</taxon>
        <taxon>Octocorallia</taxon>
        <taxon>Malacalcyonacea</taxon>
        <taxon>Plexauridae</taxon>
        <taxon>Paramuricea</taxon>
    </lineage>
</organism>
<sequence>MLLKLLGGHFSDVVVKKVKDEKVFRGTGDNWDLKILKGHMRKEIQNEDLHLFAIIEFLPKFKFLKAVVPDHISHEYSEQMSQKSTIVSLPIINANEAKYEDCVAILRTYKKWIAEIYVKAGKLDKAPVTENPPVPQGPAAPGQTDAHRHDTVHDPMHEMKIAFSDSVDQVVIDTFEATSI</sequence>
<reference evidence="1" key="1">
    <citation type="submission" date="2020-04" db="EMBL/GenBank/DDBJ databases">
        <authorList>
            <person name="Alioto T."/>
            <person name="Alioto T."/>
            <person name="Gomez Garrido J."/>
        </authorList>
    </citation>
    <scope>NUCLEOTIDE SEQUENCE</scope>
    <source>
        <strain evidence="1">A484AB</strain>
    </source>
</reference>
<gene>
    <name evidence="1" type="ORF">PACLA_8A001663</name>
</gene>
<proteinExistence type="predicted"/>
<dbReference type="OrthoDB" id="6155691at2759"/>
<accession>A0A7D9DIM6</accession>
<feature type="non-terminal residue" evidence="1">
    <location>
        <position position="180"/>
    </location>
</feature>
<comment type="caution">
    <text evidence="1">The sequence shown here is derived from an EMBL/GenBank/DDBJ whole genome shotgun (WGS) entry which is preliminary data.</text>
</comment>
<protein>
    <submittedName>
        <fullName evidence="1">Uncharacterized protein</fullName>
    </submittedName>
</protein>
<dbReference type="AlphaFoldDB" id="A0A7D9DIM6"/>
<evidence type="ECO:0000313" key="2">
    <source>
        <dbReference type="Proteomes" id="UP001152795"/>
    </source>
</evidence>
<keyword evidence="2" id="KW-1185">Reference proteome</keyword>
<evidence type="ECO:0000313" key="1">
    <source>
        <dbReference type="EMBL" id="CAB3985710.1"/>
    </source>
</evidence>
<dbReference type="Proteomes" id="UP001152795">
    <property type="component" value="Unassembled WGS sequence"/>
</dbReference>